<organism evidence="2 3">
    <name type="scientific">Popillia japonica</name>
    <name type="common">Japanese beetle</name>
    <dbReference type="NCBI Taxonomy" id="7064"/>
    <lineage>
        <taxon>Eukaryota</taxon>
        <taxon>Metazoa</taxon>
        <taxon>Ecdysozoa</taxon>
        <taxon>Arthropoda</taxon>
        <taxon>Hexapoda</taxon>
        <taxon>Insecta</taxon>
        <taxon>Pterygota</taxon>
        <taxon>Neoptera</taxon>
        <taxon>Endopterygota</taxon>
        <taxon>Coleoptera</taxon>
        <taxon>Polyphaga</taxon>
        <taxon>Scarabaeiformia</taxon>
        <taxon>Scarabaeidae</taxon>
        <taxon>Rutelinae</taxon>
        <taxon>Popillia</taxon>
    </lineage>
</organism>
<feature type="compositionally biased region" description="Basic and acidic residues" evidence="1">
    <location>
        <begin position="270"/>
        <end position="280"/>
    </location>
</feature>
<feature type="compositionally biased region" description="Low complexity" evidence="1">
    <location>
        <begin position="139"/>
        <end position="161"/>
    </location>
</feature>
<keyword evidence="3" id="KW-1185">Reference proteome</keyword>
<proteinExistence type="predicted"/>
<gene>
    <name evidence="2" type="ORF">QE152_g25967</name>
</gene>
<protein>
    <submittedName>
        <fullName evidence="2">Uncharacterized protein</fullName>
    </submittedName>
</protein>
<sequence length="339" mass="38219">MSEVRTRSADEISRERPRIIVRIRTNRLGAKFCRQLWKDRVEKVSCRSQTRMDSDNGHIRYSKCEETVRNDAGSDNSTRNCGRNDGCDAIDTVSSPATHYKKTIIEKHRRIARRWSKSLGDFVDKEGFDSDRFDDDQVSDGTESNSGSTSSSTATTLTDHLSGADLAMPTENKRKIVVLENMMIASPSSTASLPDPSITNSSFLEENKTAVGKHVLPTVFIPQQKYTRVAMPLNTNCPNLAQENVEENLNPNYPNIVRRKMTIPVRRKSTVVDDNQRRNDQGINPPLQEMNHTSNPKHNGLDLLSSVCATRHEPPQEELNDLRHNQTSKESQMILEGNP</sequence>
<dbReference type="EMBL" id="JASPKY010000291">
    <property type="protein sequence ID" value="KAK9710535.1"/>
    <property type="molecule type" value="Genomic_DNA"/>
</dbReference>
<feature type="region of interest" description="Disordered" evidence="1">
    <location>
        <begin position="130"/>
        <end position="168"/>
    </location>
</feature>
<evidence type="ECO:0000256" key="1">
    <source>
        <dbReference type="SAM" id="MobiDB-lite"/>
    </source>
</evidence>
<feature type="region of interest" description="Disordered" evidence="1">
    <location>
        <begin position="267"/>
        <end position="339"/>
    </location>
</feature>
<reference evidence="2 3" key="1">
    <citation type="journal article" date="2024" name="BMC Genomics">
        <title>De novo assembly and annotation of Popillia japonica's genome with initial clues to its potential as an invasive pest.</title>
        <authorList>
            <person name="Cucini C."/>
            <person name="Boschi S."/>
            <person name="Funari R."/>
            <person name="Cardaioli E."/>
            <person name="Iannotti N."/>
            <person name="Marturano G."/>
            <person name="Paoli F."/>
            <person name="Bruttini M."/>
            <person name="Carapelli A."/>
            <person name="Frati F."/>
            <person name="Nardi F."/>
        </authorList>
    </citation>
    <scope>NUCLEOTIDE SEQUENCE [LARGE SCALE GENOMIC DNA]</scope>
    <source>
        <strain evidence="2">DMR45628</strain>
    </source>
</reference>
<feature type="compositionally biased region" description="Basic and acidic residues" evidence="1">
    <location>
        <begin position="310"/>
        <end position="324"/>
    </location>
</feature>
<dbReference type="Proteomes" id="UP001458880">
    <property type="component" value="Unassembled WGS sequence"/>
</dbReference>
<evidence type="ECO:0000313" key="2">
    <source>
        <dbReference type="EMBL" id="KAK9710535.1"/>
    </source>
</evidence>
<name>A0AAW1JZZ4_POPJA</name>
<accession>A0AAW1JZZ4</accession>
<comment type="caution">
    <text evidence="2">The sequence shown here is derived from an EMBL/GenBank/DDBJ whole genome shotgun (WGS) entry which is preliminary data.</text>
</comment>
<evidence type="ECO:0000313" key="3">
    <source>
        <dbReference type="Proteomes" id="UP001458880"/>
    </source>
</evidence>
<dbReference type="AlphaFoldDB" id="A0AAW1JZZ4"/>